<dbReference type="CTD" id="20236761"/>
<dbReference type="HOGENOM" id="CLU_1697529_0_0_1"/>
<reference evidence="1 2" key="1">
    <citation type="journal article" date="2013" name="Nature">
        <title>Insights into bilaterian evolution from three spiralian genomes.</title>
        <authorList>
            <person name="Simakov O."/>
            <person name="Marletaz F."/>
            <person name="Cho S.J."/>
            <person name="Edsinger-Gonzales E."/>
            <person name="Havlak P."/>
            <person name="Hellsten U."/>
            <person name="Kuo D.H."/>
            <person name="Larsson T."/>
            <person name="Lv J."/>
            <person name="Arendt D."/>
            <person name="Savage R."/>
            <person name="Osoegawa K."/>
            <person name="de Jong P."/>
            <person name="Grimwood J."/>
            <person name="Chapman J.A."/>
            <person name="Shapiro H."/>
            <person name="Aerts A."/>
            <person name="Otillar R.P."/>
            <person name="Terry A.Y."/>
            <person name="Boore J.L."/>
            <person name="Grigoriev I.V."/>
            <person name="Lindberg D.R."/>
            <person name="Seaver E.C."/>
            <person name="Weisblat D.A."/>
            <person name="Putnam N.H."/>
            <person name="Rokhsar D.S."/>
        </authorList>
    </citation>
    <scope>NUCLEOTIDE SEQUENCE [LARGE SCALE GENOMIC DNA]</scope>
</reference>
<sequence length="155" mass="17393">MGYQKHSTLMCQRKLPPSFWNSAYQPASTSHSNFPLGADTYFPTSFYGFHKNWPYYSQTHSYGQSAHSLTYPSIDSASRLNSHYSSLMMPTAPSLSSRLDSRHSQYDLTKGADPFPSSYYSMGRFGADVASTMGMESGIAGVDLPTQHTKKELYW</sequence>
<organism evidence="1 2">
    <name type="scientific">Lottia gigantea</name>
    <name type="common">Giant owl limpet</name>
    <dbReference type="NCBI Taxonomy" id="225164"/>
    <lineage>
        <taxon>Eukaryota</taxon>
        <taxon>Metazoa</taxon>
        <taxon>Spiralia</taxon>
        <taxon>Lophotrochozoa</taxon>
        <taxon>Mollusca</taxon>
        <taxon>Gastropoda</taxon>
        <taxon>Patellogastropoda</taxon>
        <taxon>Lottioidea</taxon>
        <taxon>Lottiidae</taxon>
        <taxon>Lottia</taxon>
    </lineage>
</organism>
<dbReference type="GeneID" id="20236761"/>
<dbReference type="KEGG" id="lgi:LOTGIDRAFT_155616"/>
<dbReference type="EMBL" id="KB203566">
    <property type="protein sequence ID" value="ESO84281.1"/>
    <property type="molecule type" value="Genomic_DNA"/>
</dbReference>
<evidence type="ECO:0000313" key="2">
    <source>
        <dbReference type="Proteomes" id="UP000030746"/>
    </source>
</evidence>
<gene>
    <name evidence="1" type="ORF">LOTGIDRAFT_155616</name>
</gene>
<dbReference type="RefSeq" id="XP_009065397.1">
    <property type="nucleotide sequence ID" value="XM_009067149.1"/>
</dbReference>
<keyword evidence="2" id="KW-1185">Reference proteome</keyword>
<dbReference type="AlphaFoldDB" id="V3ZTN6"/>
<proteinExistence type="predicted"/>
<dbReference type="Proteomes" id="UP000030746">
    <property type="component" value="Unassembled WGS sequence"/>
</dbReference>
<protein>
    <submittedName>
        <fullName evidence="1">Uncharacterized protein</fullName>
    </submittedName>
</protein>
<accession>V3ZTN6</accession>
<dbReference type="OrthoDB" id="10069705at2759"/>
<name>V3ZTN6_LOTGI</name>
<evidence type="ECO:0000313" key="1">
    <source>
        <dbReference type="EMBL" id="ESO84281.1"/>
    </source>
</evidence>